<dbReference type="Proteomes" id="UP001143910">
    <property type="component" value="Unassembled WGS sequence"/>
</dbReference>
<reference evidence="1" key="1">
    <citation type="submission" date="2022-08" db="EMBL/GenBank/DDBJ databases">
        <title>Genome Sequence of Lecanicillium fungicola.</title>
        <authorList>
            <person name="Buettner E."/>
        </authorList>
    </citation>
    <scope>NUCLEOTIDE SEQUENCE</scope>
    <source>
        <strain evidence="1">Babe33</strain>
    </source>
</reference>
<keyword evidence="2" id="KW-1185">Reference proteome</keyword>
<name>A0ACC1N492_9HYPO</name>
<gene>
    <name evidence="1" type="ORF">NQ176_g6254</name>
</gene>
<evidence type="ECO:0000313" key="2">
    <source>
        <dbReference type="Proteomes" id="UP001143910"/>
    </source>
</evidence>
<comment type="caution">
    <text evidence="1">The sequence shown here is derived from an EMBL/GenBank/DDBJ whole genome shotgun (WGS) entry which is preliminary data.</text>
</comment>
<protein>
    <submittedName>
        <fullName evidence="1">Uncharacterized protein</fullName>
    </submittedName>
</protein>
<dbReference type="EMBL" id="JANJQO010000881">
    <property type="protein sequence ID" value="KAJ2974052.1"/>
    <property type="molecule type" value="Genomic_DNA"/>
</dbReference>
<sequence>MEASSMIAARHIQNMTDAKTLEPHWGYADRAVPCTSDPGSCAYLDVVYGSHDRGMLYSGVLWLVLAGILLVWAVLSNLSQPMASAGPVAFSPTHRSGLGKVRRTIATLARQYLLPDAVRFVFGRTTRLQVAVLCALSGYLLIFSFVGIAYNTWVTPIKGMPGIYNTRTSLGPWSDRIGILAYALTPLSIMLSSRESLLSLITGVPYQSFNFLHRWLGYIILLQGGLHTISWCIIEMRLYQPQPTVGLTWMKEMYMIWGVIAMFLLTCMVVLSTPWGIRWTGYEFFRKSHYVLAMIYIGACWGHWAKLQCFMLPSLIFWFIDRCVRLARTAFLHYGHHPSGGMGFKVAEAAVTRFPDALHGDVIRLDMENDQDPWKIGQHYYLCFTQSSIWQSHPFTPLNVPVVQKGTVKHSYLLRAKSGETKKIAELSARKQQLDTTLSIILTGPYGESLLTRITPDANILCIAGGTGITYVLPILLDLASRPIVPDRKLELIWAVRHASDTDWVRAELDSLYRAQKILNLKVRVFATRELGSETPSVPEKATSHEKDSSAESSQSDGKAVSLPLPSMLNEGTDRGMGTPLVELASGAIASDNRRPDLSKLVNDFTREIIRGRTAVFCSGPGGMISELREIVAGCNSASRVWRGDERYDVDLVCDDRLEW</sequence>
<accession>A0ACC1N492</accession>
<proteinExistence type="predicted"/>
<evidence type="ECO:0000313" key="1">
    <source>
        <dbReference type="EMBL" id="KAJ2974052.1"/>
    </source>
</evidence>
<organism evidence="1 2">
    <name type="scientific">Zarea fungicola</name>
    <dbReference type="NCBI Taxonomy" id="93591"/>
    <lineage>
        <taxon>Eukaryota</taxon>
        <taxon>Fungi</taxon>
        <taxon>Dikarya</taxon>
        <taxon>Ascomycota</taxon>
        <taxon>Pezizomycotina</taxon>
        <taxon>Sordariomycetes</taxon>
        <taxon>Hypocreomycetidae</taxon>
        <taxon>Hypocreales</taxon>
        <taxon>Cordycipitaceae</taxon>
        <taxon>Zarea</taxon>
    </lineage>
</organism>